<proteinExistence type="predicted"/>
<sequence length="61" mass="7220">MQYSHFKPSDTYDSRLCPSELRAAKTAVASRTMTADYLRQRSTEEELAQYVREKYARKDRI</sequence>
<dbReference type="EMBL" id="JAUDJE010000006">
    <property type="protein sequence ID" value="MDM9559154.1"/>
    <property type="molecule type" value="Genomic_DNA"/>
</dbReference>
<accession>A0ABT7W1U2</accession>
<protein>
    <submittedName>
        <fullName evidence="1">Uncharacterized protein</fullName>
    </submittedName>
</protein>
<organism evidence="1 2">
    <name type="scientific">Bordetella petrii</name>
    <dbReference type="NCBI Taxonomy" id="94624"/>
    <lineage>
        <taxon>Bacteria</taxon>
        <taxon>Pseudomonadati</taxon>
        <taxon>Pseudomonadota</taxon>
        <taxon>Betaproteobacteria</taxon>
        <taxon>Burkholderiales</taxon>
        <taxon>Alcaligenaceae</taxon>
        <taxon>Bordetella</taxon>
    </lineage>
</organism>
<evidence type="ECO:0000313" key="1">
    <source>
        <dbReference type="EMBL" id="MDM9559154.1"/>
    </source>
</evidence>
<dbReference type="Proteomes" id="UP001175604">
    <property type="component" value="Unassembled WGS sequence"/>
</dbReference>
<comment type="caution">
    <text evidence="1">The sequence shown here is derived from an EMBL/GenBank/DDBJ whole genome shotgun (WGS) entry which is preliminary data.</text>
</comment>
<keyword evidence="2" id="KW-1185">Reference proteome</keyword>
<evidence type="ECO:0000313" key="2">
    <source>
        <dbReference type="Proteomes" id="UP001175604"/>
    </source>
</evidence>
<reference evidence="1" key="1">
    <citation type="submission" date="2023-06" db="EMBL/GenBank/DDBJ databases">
        <title>full genome analysis of Phenantherene degrader P3.</title>
        <authorList>
            <person name="Akbar A."/>
            <person name="Rahmeh R."/>
            <person name="Kishk M."/>
        </authorList>
    </citation>
    <scope>NUCLEOTIDE SEQUENCE</scope>
    <source>
        <strain evidence="1">P3</strain>
    </source>
</reference>
<dbReference type="RefSeq" id="WP_028355770.1">
    <property type="nucleotide sequence ID" value="NZ_BAAFZO010000001.1"/>
</dbReference>
<name>A0ABT7W1U2_9BORD</name>
<gene>
    <name evidence="1" type="ORF">QUC21_08945</name>
</gene>